<accession>A0A645FPG9</accession>
<dbReference type="AlphaFoldDB" id="A0A645FPG9"/>
<protein>
    <submittedName>
        <fullName evidence="1">Uncharacterized protein</fullName>
    </submittedName>
</protein>
<evidence type="ECO:0000313" key="1">
    <source>
        <dbReference type="EMBL" id="MPN16325.1"/>
    </source>
</evidence>
<proteinExistence type="predicted"/>
<comment type="caution">
    <text evidence="1">The sequence shown here is derived from an EMBL/GenBank/DDBJ whole genome shotgun (WGS) entry which is preliminary data.</text>
</comment>
<gene>
    <name evidence="1" type="ORF">SDC9_163664</name>
</gene>
<name>A0A645FPG9_9ZZZZ</name>
<reference evidence="1" key="1">
    <citation type="submission" date="2019-08" db="EMBL/GenBank/DDBJ databases">
        <authorList>
            <person name="Kucharzyk K."/>
            <person name="Murdoch R.W."/>
            <person name="Higgins S."/>
            <person name="Loffler F."/>
        </authorList>
    </citation>
    <scope>NUCLEOTIDE SEQUENCE</scope>
</reference>
<dbReference type="EMBL" id="VSSQ01063259">
    <property type="protein sequence ID" value="MPN16325.1"/>
    <property type="molecule type" value="Genomic_DNA"/>
</dbReference>
<sequence length="118" mass="13412">MGQHLHHVGLFDLLLVGFAEIIRQCRGELFPRTVAVQLGKYPHHRLLQKVCVIIIPRQIVDYHLHNFFCSGAKQNAVLHLRHQLHSLLAQACKPGHSPLLLVLACKLRKACRKCFARG</sequence>
<organism evidence="1">
    <name type="scientific">bioreactor metagenome</name>
    <dbReference type="NCBI Taxonomy" id="1076179"/>
    <lineage>
        <taxon>unclassified sequences</taxon>
        <taxon>metagenomes</taxon>
        <taxon>ecological metagenomes</taxon>
    </lineage>
</organism>